<keyword evidence="3" id="KW-1185">Reference proteome</keyword>
<feature type="compositionally biased region" description="Basic and acidic residues" evidence="1">
    <location>
        <begin position="283"/>
        <end position="315"/>
    </location>
</feature>
<proteinExistence type="predicted"/>
<dbReference type="OrthoDB" id="432970at2759"/>
<evidence type="ECO:0008006" key="4">
    <source>
        <dbReference type="Google" id="ProtNLM"/>
    </source>
</evidence>
<name>A0A9P3GQA4_9APHY</name>
<evidence type="ECO:0000313" key="3">
    <source>
        <dbReference type="Proteomes" id="UP000703269"/>
    </source>
</evidence>
<comment type="caution">
    <text evidence="2">The sequence shown here is derived from an EMBL/GenBank/DDBJ whole genome shotgun (WGS) entry which is preliminary data.</text>
</comment>
<protein>
    <recommendedName>
        <fullName evidence="4">MYND-type domain-containing protein</fullName>
    </recommendedName>
</protein>
<feature type="region of interest" description="Disordered" evidence="1">
    <location>
        <begin position="281"/>
        <end position="316"/>
    </location>
</feature>
<dbReference type="AlphaFoldDB" id="A0A9P3GQA4"/>
<evidence type="ECO:0000313" key="2">
    <source>
        <dbReference type="EMBL" id="GJE99797.1"/>
    </source>
</evidence>
<reference evidence="2 3" key="1">
    <citation type="submission" date="2021-08" db="EMBL/GenBank/DDBJ databases">
        <title>Draft Genome Sequence of Phanerochaete sordida strain YK-624.</title>
        <authorList>
            <person name="Mori T."/>
            <person name="Dohra H."/>
            <person name="Suzuki T."/>
            <person name="Kawagishi H."/>
            <person name="Hirai H."/>
        </authorList>
    </citation>
    <scope>NUCLEOTIDE SEQUENCE [LARGE SCALE GENOMIC DNA]</scope>
    <source>
        <strain evidence="2 3">YK-624</strain>
    </source>
</reference>
<accession>A0A9P3GQA4</accession>
<evidence type="ECO:0000256" key="1">
    <source>
        <dbReference type="SAM" id="MobiDB-lite"/>
    </source>
</evidence>
<dbReference type="EMBL" id="BPQB01000120">
    <property type="protein sequence ID" value="GJE99797.1"/>
    <property type="molecule type" value="Genomic_DNA"/>
</dbReference>
<gene>
    <name evidence="2" type="ORF">PsYK624_160680</name>
</gene>
<sequence length="387" mass="43016">MDPTIRETGIWKTTVVQLACCASVYECPEVGDYVERALNRGSWRPTIEYFHAVDAEGASGDRIELACRLWTGFETPQDHRAAFEQLLAVCATSVRDTRNGARFRPTQARARALLAWMLWCTVDLEAADSAFTAAKHEPRDGDNEREAPPELRRALATLHRAASFAEEAIALGLPSFACMQVAVAHAAARRRFPAACAPDARDAFPALAAFHDRLALAPIEAWMPFATGKRPVRAAAVRVCAGRGCDIQETPAWPFSLCCGGLCPAERKPWYCSRACSWSGWQDHADDCRSDEPVSGKGKGREERASSEDDAERARKGMALSLEQREADDLKSEACFTAITKQTQSIRAFRNFDTEVKESIQEYMASAFRIENMKNRAMVQPMLKYWP</sequence>
<organism evidence="2 3">
    <name type="scientific">Phanerochaete sordida</name>
    <dbReference type="NCBI Taxonomy" id="48140"/>
    <lineage>
        <taxon>Eukaryota</taxon>
        <taxon>Fungi</taxon>
        <taxon>Dikarya</taxon>
        <taxon>Basidiomycota</taxon>
        <taxon>Agaricomycotina</taxon>
        <taxon>Agaricomycetes</taxon>
        <taxon>Polyporales</taxon>
        <taxon>Phanerochaetaceae</taxon>
        <taxon>Phanerochaete</taxon>
    </lineage>
</organism>
<dbReference type="Proteomes" id="UP000703269">
    <property type="component" value="Unassembled WGS sequence"/>
</dbReference>